<dbReference type="Gene3D" id="1.20.1560.10">
    <property type="entry name" value="ABC transporter type 1, transmembrane domain"/>
    <property type="match status" value="2"/>
</dbReference>
<comment type="caution">
    <text evidence="13">The sequence shown here is derived from an EMBL/GenBank/DDBJ whole genome shotgun (WGS) entry which is preliminary data.</text>
</comment>
<evidence type="ECO:0000313" key="13">
    <source>
        <dbReference type="EMBL" id="OAE26537.1"/>
    </source>
</evidence>
<dbReference type="CDD" id="cd18580">
    <property type="entry name" value="ABC_6TM_ABCC_D2"/>
    <property type="match status" value="1"/>
</dbReference>
<comment type="similarity">
    <text evidence="2">Belongs to the ABC transporter superfamily. ABCC family. Conjugate transporter (TC 3.A.1.208) subfamily.</text>
</comment>
<dbReference type="PROSITE" id="PS00211">
    <property type="entry name" value="ABC_TRANSPORTER_1"/>
    <property type="match status" value="1"/>
</dbReference>
<keyword evidence="14" id="KW-1185">Reference proteome</keyword>
<dbReference type="PANTHER" id="PTHR24223">
    <property type="entry name" value="ATP-BINDING CASSETTE SUB-FAMILY C"/>
    <property type="match status" value="1"/>
</dbReference>
<dbReference type="InterPro" id="IPR044746">
    <property type="entry name" value="ABCC_6TM_D1"/>
</dbReference>
<dbReference type="GO" id="GO:0016020">
    <property type="term" value="C:membrane"/>
    <property type="evidence" value="ECO:0007669"/>
    <property type="project" value="UniProtKB-SubCell"/>
</dbReference>
<dbReference type="FunFam" id="3.40.50.300:FF:000169">
    <property type="entry name" value="ABC transporter C family member 3"/>
    <property type="match status" value="1"/>
</dbReference>
<feature type="transmembrane region" description="Helical" evidence="10">
    <location>
        <begin position="277"/>
        <end position="295"/>
    </location>
</feature>
<reference evidence="13" key="1">
    <citation type="submission" date="2016-03" db="EMBL/GenBank/DDBJ databases">
        <title>Mechanisms controlling the formation of the plant cell surface in tip-growing cells are functionally conserved among land plants.</title>
        <authorList>
            <person name="Honkanen S."/>
            <person name="Jones V.A."/>
            <person name="Morieri G."/>
            <person name="Champion C."/>
            <person name="Hetherington A.J."/>
            <person name="Kelly S."/>
            <person name="Saint-Marcoux D."/>
            <person name="Proust H."/>
            <person name="Prescott H."/>
            <person name="Dolan L."/>
        </authorList>
    </citation>
    <scope>NUCLEOTIDE SEQUENCE [LARGE SCALE GENOMIC DNA]</scope>
    <source>
        <tissue evidence="13">Whole gametophyte</tissue>
    </source>
</reference>
<dbReference type="InterPro" id="IPR003439">
    <property type="entry name" value="ABC_transporter-like_ATP-bd"/>
</dbReference>
<evidence type="ECO:0000256" key="3">
    <source>
        <dbReference type="ARBA" id="ARBA00022448"/>
    </source>
</evidence>
<dbReference type="PANTHER" id="PTHR24223:SF440">
    <property type="match status" value="1"/>
</dbReference>
<keyword evidence="5" id="KW-0677">Repeat</keyword>
<keyword evidence="8 10" id="KW-1133">Transmembrane helix</keyword>
<dbReference type="PROSITE" id="PS50929">
    <property type="entry name" value="ABC_TM1F"/>
    <property type="match status" value="2"/>
</dbReference>
<feature type="domain" description="ABC transmembrane type-1" evidence="12">
    <location>
        <begin position="136"/>
        <end position="414"/>
    </location>
</feature>
<dbReference type="CDD" id="cd03244">
    <property type="entry name" value="ABCC_MRP_domain2"/>
    <property type="match status" value="1"/>
</dbReference>
<dbReference type="GO" id="GO:0005524">
    <property type="term" value="F:ATP binding"/>
    <property type="evidence" value="ECO:0007669"/>
    <property type="project" value="UniProtKB-KW"/>
</dbReference>
<dbReference type="InterPro" id="IPR027417">
    <property type="entry name" value="P-loop_NTPase"/>
</dbReference>
<evidence type="ECO:0000313" key="14">
    <source>
        <dbReference type="Proteomes" id="UP000077202"/>
    </source>
</evidence>
<keyword evidence="6" id="KW-0547">Nucleotide-binding</keyword>
<dbReference type="FunFam" id="1.20.1560.10:FF:000003">
    <property type="entry name" value="ABC transporter C family member 10"/>
    <property type="match status" value="1"/>
</dbReference>
<dbReference type="Proteomes" id="UP000077202">
    <property type="component" value="Unassembled WGS sequence"/>
</dbReference>
<evidence type="ECO:0000259" key="12">
    <source>
        <dbReference type="PROSITE" id="PS50929"/>
    </source>
</evidence>
<keyword evidence="3" id="KW-0813">Transport</keyword>
<dbReference type="InterPro" id="IPR017871">
    <property type="entry name" value="ABC_transporter-like_CS"/>
</dbReference>
<dbReference type="InterPro" id="IPR036640">
    <property type="entry name" value="ABC1_TM_sf"/>
</dbReference>
<dbReference type="FunFam" id="1.20.1560.10:FF:000002">
    <property type="entry name" value="ABC transporter C family member 5"/>
    <property type="match status" value="1"/>
</dbReference>
<evidence type="ECO:0000256" key="7">
    <source>
        <dbReference type="ARBA" id="ARBA00022840"/>
    </source>
</evidence>
<dbReference type="GO" id="GO:0140359">
    <property type="term" value="F:ABC-type transporter activity"/>
    <property type="evidence" value="ECO:0007669"/>
    <property type="project" value="InterPro"/>
</dbReference>
<feature type="transmembrane region" description="Helical" evidence="10">
    <location>
        <begin position="835"/>
        <end position="854"/>
    </location>
</feature>
<feature type="transmembrane region" description="Helical" evidence="10">
    <location>
        <begin position="962"/>
        <end position="986"/>
    </location>
</feature>
<evidence type="ECO:0000256" key="8">
    <source>
        <dbReference type="ARBA" id="ARBA00022989"/>
    </source>
</evidence>
<dbReference type="InterPro" id="IPR050173">
    <property type="entry name" value="ABC_transporter_C-like"/>
</dbReference>
<feature type="transmembrane region" description="Helical" evidence="10">
    <location>
        <begin position="252"/>
        <end position="271"/>
    </location>
</feature>
<evidence type="ECO:0000256" key="6">
    <source>
        <dbReference type="ARBA" id="ARBA00022741"/>
    </source>
</evidence>
<sequence>MNGLHQPLLIHDDGEDDALLDQEHETPQESSSHRNGSLQEPLLQYDEYIDKSLRDAPVTDFAKAGFFSRLFIYWLSSLLDKGWKKSLVKEDVPLLVPEDRASKLYDDFSANWPKVQEPNSVRRTLARTFWKPFVRIGVIALLRLSVMFVGPVLIQSFVKVTSGEAAFKYEGYVLVLALFLAKSTEVISSHQYNFQCSRLGMKVRSALISTVYRKGIRISSYARQSHGVGQIVNYMSVDVQQMNDVVIQLHNIWIVPGQVILALCILFYFVGVATVPGLLVMCFTTALTLWGAKWLKAYQGAVMKGRDSRMRATVEALSNMKIIKLQAWDKKFQDNVESSRLAEYKAVSGYMYITAFNIFTLWLTPLAACVAIFSCMVIMGGGLTASVAFTTIATVRILQEPLRVFPQTLISLSQASISLGRLERFMWSDELRAGSIERIPHAEDTAISVVNGTFKWSDDMEEPNLQDINLQVPRGSLVAIVGKVGAGKTSILSAVLGEMPKVSGTVRISGSTAYVAQQAWIQNGTIEENILFGRSMNRALYQRVIKKCALETDLAQMEFGDQTEIGERGVNLSGGQKQRIQLARAVYQDCDIYLLDDVFSAVDAHTGSELFRECIVGALHGKTVVLVTHQVEFLPVADQILVMRDGRIVQQGKYDDLLTGGTDFELLVEANNEAMEKVTSHEIVPEEPELPPAPARRISMDGTARRISMDGTARRISMDGNARRISIDGTSRRISMDGAPKSPILADDQGDREFYLPPPPMVGSPVPRGAFELPSQDTMARHSMERHITRKFSEQEVRAEKAQGSARLIQEEERETGKVGFAVYWMYFTRSYRGLLLLLLLIVQVIWQVLQIGGDYWVAYGSSDKELDDQQAKQFIFVYGVLALSCGVFVLFRTLLVAVMGLTTAQSFYLGMLRCMFRAPMSFFDTTPTGRILSRYEEEILLTSALFFVLHQSSTDQASTDVMVPMFSGAVLAIGFQLLGVIFVTVKTTKEILILLLPLAIIYYKYQTYYFATSRELTRVDALTKAPIIHHFSESVSGFVTIRCFGQQSRFIQLNVDRIDSNLRMDFHSQAATEWVGLRMELMGIFILCISSLVLVALPLGFIKPELVGLSLTYGMNLNGSLFVAAWMFCNLENKMVSIERIGQYTKLPHEAELEIEETKPAANWPTTGTIVMKNLKLRYRPQTPLVLKGISITVEGGSKVGVVGRTGSGKSTLILALFRIVEAAEGQTIIDGIDISTLGLNDLRSRLSIIPQDPTLFDGTVRSNLDPLEKHTDEEIWEALEKCQLGATVRQLTHKLDSAVLENGENWSLGQRQLFCLGRVLLKRSRILVLDEATASVDSQTDAVMQKIIRKEFDDCTVISIAHRIPTVMDADKVLVLDAGRVKEYGSPSSLLDDSHSEFSSLVREYSARSVSYVDLGSLDSPSS</sequence>
<dbReference type="GO" id="GO:0016887">
    <property type="term" value="F:ATP hydrolysis activity"/>
    <property type="evidence" value="ECO:0007669"/>
    <property type="project" value="InterPro"/>
</dbReference>
<dbReference type="PROSITE" id="PS50893">
    <property type="entry name" value="ABC_TRANSPORTER_2"/>
    <property type="match status" value="2"/>
</dbReference>
<dbReference type="InterPro" id="IPR003593">
    <property type="entry name" value="AAA+_ATPase"/>
</dbReference>
<evidence type="ECO:0000256" key="4">
    <source>
        <dbReference type="ARBA" id="ARBA00022692"/>
    </source>
</evidence>
<comment type="subcellular location">
    <subcellularLocation>
        <location evidence="1">Membrane</location>
        <topology evidence="1">Multi-pass membrane protein</topology>
    </subcellularLocation>
</comment>
<feature type="transmembrane region" description="Helical" evidence="10">
    <location>
        <begin position="132"/>
        <end position="154"/>
    </location>
</feature>
<dbReference type="FunFam" id="3.40.50.300:FF:000508">
    <property type="entry name" value="ABC transporter C family member 5"/>
    <property type="match status" value="1"/>
</dbReference>
<dbReference type="SUPFAM" id="SSF52540">
    <property type="entry name" value="P-loop containing nucleoside triphosphate hydrolases"/>
    <property type="match status" value="2"/>
</dbReference>
<feature type="transmembrane region" description="Helical" evidence="10">
    <location>
        <begin position="1114"/>
        <end position="1132"/>
    </location>
</feature>
<keyword evidence="4 10" id="KW-0812">Transmembrane</keyword>
<dbReference type="SMART" id="SM00382">
    <property type="entry name" value="AAA"/>
    <property type="match status" value="2"/>
</dbReference>
<feature type="transmembrane region" description="Helical" evidence="10">
    <location>
        <begin position="1082"/>
        <end position="1102"/>
    </location>
</feature>
<feature type="transmembrane region" description="Helical" evidence="10">
    <location>
        <begin position="350"/>
        <end position="373"/>
    </location>
</feature>
<dbReference type="InterPro" id="IPR011527">
    <property type="entry name" value="ABC1_TM_dom"/>
</dbReference>
<dbReference type="Pfam" id="PF00005">
    <property type="entry name" value="ABC_tran"/>
    <property type="match status" value="2"/>
</dbReference>
<evidence type="ECO:0000259" key="11">
    <source>
        <dbReference type="PROSITE" id="PS50893"/>
    </source>
</evidence>
<protein>
    <submittedName>
        <fullName evidence="13">Uncharacterized protein</fullName>
    </submittedName>
</protein>
<feature type="transmembrane region" description="Helical" evidence="10">
    <location>
        <begin position="874"/>
        <end position="902"/>
    </location>
</feature>
<accession>A0A176W0E4</accession>
<feature type="domain" description="ABC transporter" evidence="11">
    <location>
        <begin position="1173"/>
        <end position="1405"/>
    </location>
</feature>
<gene>
    <name evidence="13" type="ORF">AXG93_1406s1290</name>
</gene>
<dbReference type="SUPFAM" id="SSF90123">
    <property type="entry name" value="ABC transporter transmembrane region"/>
    <property type="match status" value="2"/>
</dbReference>
<name>A0A176W0E4_MARPO</name>
<evidence type="ECO:0000256" key="9">
    <source>
        <dbReference type="ARBA" id="ARBA00023136"/>
    </source>
</evidence>
<dbReference type="InterPro" id="IPR044726">
    <property type="entry name" value="ABCC_6TM_D2"/>
</dbReference>
<keyword evidence="9 10" id="KW-0472">Membrane</keyword>
<dbReference type="EMBL" id="LVLJ01002166">
    <property type="protein sequence ID" value="OAE26537.1"/>
    <property type="molecule type" value="Genomic_DNA"/>
</dbReference>
<feature type="domain" description="ABC transporter" evidence="11">
    <location>
        <begin position="447"/>
        <end position="670"/>
    </location>
</feature>
<evidence type="ECO:0000256" key="5">
    <source>
        <dbReference type="ARBA" id="ARBA00022737"/>
    </source>
</evidence>
<proteinExistence type="inferred from homology"/>
<keyword evidence="7" id="KW-0067">ATP-binding</keyword>
<dbReference type="CDD" id="cd03250">
    <property type="entry name" value="ABCC_MRP_domain1"/>
    <property type="match status" value="1"/>
</dbReference>
<organism evidence="13 14">
    <name type="scientific">Marchantia polymorpha subsp. ruderalis</name>
    <dbReference type="NCBI Taxonomy" id="1480154"/>
    <lineage>
        <taxon>Eukaryota</taxon>
        <taxon>Viridiplantae</taxon>
        <taxon>Streptophyta</taxon>
        <taxon>Embryophyta</taxon>
        <taxon>Marchantiophyta</taxon>
        <taxon>Marchantiopsida</taxon>
        <taxon>Marchantiidae</taxon>
        <taxon>Marchantiales</taxon>
        <taxon>Marchantiaceae</taxon>
        <taxon>Marchantia</taxon>
    </lineage>
</organism>
<feature type="transmembrane region" description="Helical" evidence="10">
    <location>
        <begin position="992"/>
        <end position="1012"/>
    </location>
</feature>
<feature type="domain" description="ABC transmembrane type-1" evidence="12">
    <location>
        <begin position="838"/>
        <end position="1134"/>
    </location>
</feature>
<evidence type="ECO:0000256" key="2">
    <source>
        <dbReference type="ARBA" id="ARBA00009726"/>
    </source>
</evidence>
<dbReference type="Pfam" id="PF00664">
    <property type="entry name" value="ABC_membrane"/>
    <property type="match status" value="2"/>
</dbReference>
<dbReference type="CDD" id="cd18579">
    <property type="entry name" value="ABC_6TM_ABCC_D1"/>
    <property type="match status" value="1"/>
</dbReference>
<evidence type="ECO:0000256" key="1">
    <source>
        <dbReference type="ARBA" id="ARBA00004141"/>
    </source>
</evidence>
<dbReference type="Gene3D" id="3.40.50.300">
    <property type="entry name" value="P-loop containing nucleotide triphosphate hydrolases"/>
    <property type="match status" value="2"/>
</dbReference>
<evidence type="ECO:0000256" key="10">
    <source>
        <dbReference type="SAM" id="Phobius"/>
    </source>
</evidence>